<keyword evidence="3" id="KW-1185">Reference proteome</keyword>
<sequence>MRPYFNKRGYIMSIEQELMQRSESSCELCKSTNDLSVYEVSPSDGSAEQSILLCSTCKEQFEDESKIDANHWFCLNDSMWSTVPAVQVASYRMLKKIGNQDALDMMYMEDDVKAWADAGISTIDSSIIHKDSNGVTLNAGDTVTIIKDLEVKGAGFTAKRGTAVRNISLTENPEQIEGRVNGVKIVLLTCFLKKS</sequence>
<dbReference type="SUPFAM" id="SSF82057">
    <property type="entry name" value="Prokaryotic SH3-related domain"/>
    <property type="match status" value="1"/>
</dbReference>
<proteinExistence type="predicted"/>
<dbReference type="PANTHER" id="PTHR30305">
    <property type="entry name" value="PROTEIN YJDM-RELATED"/>
    <property type="match status" value="1"/>
</dbReference>
<feature type="domain" description="PhnA protein N-terminal proteobacterial" evidence="1">
    <location>
        <begin position="17"/>
        <end position="62"/>
    </location>
</feature>
<dbReference type="Proteomes" id="UP000503483">
    <property type="component" value="Chromosome"/>
</dbReference>
<evidence type="ECO:0000259" key="1">
    <source>
        <dbReference type="SMART" id="SM00782"/>
    </source>
</evidence>
<organism evidence="2 3">
    <name type="scientific">Arcobacter acticola</name>
    <dbReference type="NCBI Taxonomy" id="1849015"/>
    <lineage>
        <taxon>Bacteria</taxon>
        <taxon>Pseudomonadati</taxon>
        <taxon>Campylobacterota</taxon>
        <taxon>Epsilonproteobacteria</taxon>
        <taxon>Campylobacterales</taxon>
        <taxon>Arcobacteraceae</taxon>
        <taxon>Arcobacter</taxon>
    </lineage>
</organism>
<name>A0A6M8EBC2_9BACT</name>
<dbReference type="Pfam" id="PF03831">
    <property type="entry name" value="YjdM"/>
    <property type="match status" value="1"/>
</dbReference>
<evidence type="ECO:0000313" key="3">
    <source>
        <dbReference type="Proteomes" id="UP000503483"/>
    </source>
</evidence>
<dbReference type="Gene3D" id="2.30.30.40">
    <property type="entry name" value="SH3 Domains"/>
    <property type="match status" value="1"/>
</dbReference>
<dbReference type="AlphaFoldDB" id="A0A6M8EBC2"/>
<dbReference type="KEGG" id="paco:AACT_0490"/>
<gene>
    <name evidence="2" type="ORF">AACT_0490</name>
</gene>
<evidence type="ECO:0000313" key="2">
    <source>
        <dbReference type="EMBL" id="QKE27700.1"/>
    </source>
</evidence>
<reference evidence="2 3" key="1">
    <citation type="submission" date="2019-08" db="EMBL/GenBank/DDBJ databases">
        <title>Complete genome sequence of Arcobacter acticola.</title>
        <authorList>
            <person name="Miller W."/>
        </authorList>
    </citation>
    <scope>NUCLEOTIDE SEQUENCE [LARGE SCALE GENOMIC DNA]</scope>
    <source>
        <strain evidence="2 3">KCTC 52212</strain>
    </source>
</reference>
<accession>A0A6M8EBC2</accession>
<protein>
    <submittedName>
        <fullName evidence="2">PhnA domain-containing protein</fullName>
    </submittedName>
</protein>
<dbReference type="EMBL" id="CP042652">
    <property type="protein sequence ID" value="QKE27700.1"/>
    <property type="molecule type" value="Genomic_DNA"/>
</dbReference>
<dbReference type="SMART" id="SM00782">
    <property type="entry name" value="PhnA_Zn_Ribbon"/>
    <property type="match status" value="1"/>
</dbReference>
<dbReference type="InterPro" id="IPR013991">
    <property type="entry name" value="PhnaA_N_proteobac"/>
</dbReference>
<dbReference type="InterPro" id="IPR013988">
    <property type="entry name" value="YjdM_C"/>
</dbReference>
<dbReference type="PANTHER" id="PTHR30305:SF3">
    <property type="entry name" value="PROTEIN YJDM"/>
    <property type="match status" value="1"/>
</dbReference>